<proteinExistence type="predicted"/>
<protein>
    <submittedName>
        <fullName evidence="1">Uncharacterized protein</fullName>
    </submittedName>
</protein>
<dbReference type="Proteomes" id="UP000823941">
    <property type="component" value="Chromosome 8"/>
</dbReference>
<sequence>RPTFRAMASKTACIYKNIPRDVKITGANIAAPAHLYLQALPYTCSAARKRGASAVLRTTMC</sequence>
<feature type="non-terminal residue" evidence="1">
    <location>
        <position position="1"/>
    </location>
</feature>
<name>A0ABQ7QTG7_PLUXY</name>
<organism evidence="1 2">
    <name type="scientific">Plutella xylostella</name>
    <name type="common">Diamondback moth</name>
    <name type="synonym">Plutella maculipennis</name>
    <dbReference type="NCBI Taxonomy" id="51655"/>
    <lineage>
        <taxon>Eukaryota</taxon>
        <taxon>Metazoa</taxon>
        <taxon>Ecdysozoa</taxon>
        <taxon>Arthropoda</taxon>
        <taxon>Hexapoda</taxon>
        <taxon>Insecta</taxon>
        <taxon>Pterygota</taxon>
        <taxon>Neoptera</taxon>
        <taxon>Endopterygota</taxon>
        <taxon>Lepidoptera</taxon>
        <taxon>Glossata</taxon>
        <taxon>Ditrysia</taxon>
        <taxon>Yponomeutoidea</taxon>
        <taxon>Plutellidae</taxon>
        <taxon>Plutella</taxon>
    </lineage>
</organism>
<evidence type="ECO:0000313" key="2">
    <source>
        <dbReference type="Proteomes" id="UP000823941"/>
    </source>
</evidence>
<accession>A0ABQ7QTG7</accession>
<keyword evidence="2" id="KW-1185">Reference proteome</keyword>
<feature type="non-terminal residue" evidence="1">
    <location>
        <position position="61"/>
    </location>
</feature>
<comment type="caution">
    <text evidence="1">The sequence shown here is derived from an EMBL/GenBank/DDBJ whole genome shotgun (WGS) entry which is preliminary data.</text>
</comment>
<gene>
    <name evidence="1" type="ORF">JYU34_005530</name>
</gene>
<evidence type="ECO:0000313" key="1">
    <source>
        <dbReference type="EMBL" id="KAG7308336.1"/>
    </source>
</evidence>
<reference evidence="1 2" key="1">
    <citation type="submission" date="2021-06" db="EMBL/GenBank/DDBJ databases">
        <title>A haploid diamondback moth (Plutella xylostella L.) genome assembly resolves 31 chromosomes and identifies a diamide resistance mutation.</title>
        <authorList>
            <person name="Ward C.M."/>
            <person name="Perry K.D."/>
            <person name="Baker G."/>
            <person name="Powis K."/>
            <person name="Heckel D.G."/>
            <person name="Baxter S.W."/>
        </authorList>
    </citation>
    <scope>NUCLEOTIDE SEQUENCE [LARGE SCALE GENOMIC DNA]</scope>
    <source>
        <strain evidence="1 2">LV</strain>
        <tissue evidence="1">Single pupa</tissue>
    </source>
</reference>
<dbReference type="EMBL" id="JAHIBW010000008">
    <property type="protein sequence ID" value="KAG7308336.1"/>
    <property type="molecule type" value="Genomic_DNA"/>
</dbReference>